<dbReference type="SUPFAM" id="SSF52218">
    <property type="entry name" value="Flavoproteins"/>
    <property type="match status" value="1"/>
</dbReference>
<name>A0A1M5Q3N8_BUTFI</name>
<dbReference type="AlphaFoldDB" id="A0A1M5Q3N8"/>
<evidence type="ECO:0000256" key="1">
    <source>
        <dbReference type="ARBA" id="ARBA00022630"/>
    </source>
</evidence>
<accession>A0A1M5Q3N8</accession>
<sequence>MKQIFVLIGSRQKNGNTYKFVKSIEERMGNSYVMEYAFPQDYRIEPCIGCNTCFSKCKCVANDELINLQNKILKSDVFVIASPVYLHYFTADLKLILDKCSWWAHTLRLQGKPTVILSTCNSNGNKTVIKALGEIITGMGGNIIATSNAAVIPNQINNEEWLDEVASQISERIKEYAELPPQSNKDIEKVFDRMKQVIKLQREYKTKLGIDPGEYNYWKNMGMLNYQTFSDYLEKKNTGGCYVESEISAAM</sequence>
<reference evidence="5" key="1">
    <citation type="submission" date="2016-11" db="EMBL/GenBank/DDBJ databases">
        <authorList>
            <person name="Varghese N."/>
            <person name="Submissions S."/>
        </authorList>
    </citation>
    <scope>NUCLEOTIDE SEQUENCE [LARGE SCALE GENOMIC DNA]</scope>
    <source>
        <strain evidence="5">DSM 3071</strain>
    </source>
</reference>
<evidence type="ECO:0000259" key="3">
    <source>
        <dbReference type="Pfam" id="PF03358"/>
    </source>
</evidence>
<dbReference type="GO" id="GO:0016491">
    <property type="term" value="F:oxidoreductase activity"/>
    <property type="evidence" value="ECO:0007669"/>
    <property type="project" value="InterPro"/>
</dbReference>
<keyword evidence="2" id="KW-0288">FMN</keyword>
<proteinExistence type="predicted"/>
<dbReference type="InterPro" id="IPR005025">
    <property type="entry name" value="FMN_Rdtase-like_dom"/>
</dbReference>
<dbReference type="Gene3D" id="3.40.50.360">
    <property type="match status" value="1"/>
</dbReference>
<evidence type="ECO:0000313" key="5">
    <source>
        <dbReference type="Proteomes" id="UP000184278"/>
    </source>
</evidence>
<keyword evidence="1" id="KW-0285">Flavoprotein</keyword>
<dbReference type="OrthoDB" id="1767356at2"/>
<keyword evidence="5" id="KW-1185">Reference proteome</keyword>
<dbReference type="InterPro" id="IPR051796">
    <property type="entry name" value="ISF_SsuE-like"/>
</dbReference>
<evidence type="ECO:0000313" key="4">
    <source>
        <dbReference type="EMBL" id="SHH08658.1"/>
    </source>
</evidence>
<protein>
    <submittedName>
        <fullName evidence="4">Multimeric flavodoxin WrbA</fullName>
    </submittedName>
</protein>
<dbReference type="EMBL" id="FQXK01000003">
    <property type="protein sequence ID" value="SHH08658.1"/>
    <property type="molecule type" value="Genomic_DNA"/>
</dbReference>
<dbReference type="InterPro" id="IPR029039">
    <property type="entry name" value="Flavoprotein-like_sf"/>
</dbReference>
<dbReference type="PANTHER" id="PTHR43278">
    <property type="entry name" value="NAD(P)H-DEPENDENT FMN-CONTAINING OXIDOREDUCTASE YWQN-RELATED"/>
    <property type="match status" value="1"/>
</dbReference>
<dbReference type="GeneID" id="89509069"/>
<dbReference type="RefSeq" id="WP_073384760.1">
    <property type="nucleotide sequence ID" value="NZ_FQXK01000003.1"/>
</dbReference>
<dbReference type="STRING" id="1121131.SAMN02745229_00187"/>
<dbReference type="PANTHER" id="PTHR43278:SF4">
    <property type="entry name" value="NAD(P)H-DEPENDENT FMN-CONTAINING OXIDOREDUCTASE YWQN-RELATED"/>
    <property type="match status" value="1"/>
</dbReference>
<dbReference type="Pfam" id="PF03358">
    <property type="entry name" value="FMN_red"/>
    <property type="match status" value="1"/>
</dbReference>
<gene>
    <name evidence="4" type="ORF">SAMN02745229_00187</name>
</gene>
<dbReference type="Proteomes" id="UP000184278">
    <property type="component" value="Unassembled WGS sequence"/>
</dbReference>
<organism evidence="4 5">
    <name type="scientific">Butyrivibrio fibrisolvens DSM 3071</name>
    <dbReference type="NCBI Taxonomy" id="1121131"/>
    <lineage>
        <taxon>Bacteria</taxon>
        <taxon>Bacillati</taxon>
        <taxon>Bacillota</taxon>
        <taxon>Clostridia</taxon>
        <taxon>Lachnospirales</taxon>
        <taxon>Lachnospiraceae</taxon>
        <taxon>Butyrivibrio</taxon>
    </lineage>
</organism>
<feature type="domain" description="NADPH-dependent FMN reductase-like" evidence="3">
    <location>
        <begin position="4"/>
        <end position="146"/>
    </location>
</feature>
<evidence type="ECO:0000256" key="2">
    <source>
        <dbReference type="ARBA" id="ARBA00022643"/>
    </source>
</evidence>